<keyword evidence="3" id="KW-1185">Reference proteome</keyword>
<evidence type="ECO:0000313" key="3">
    <source>
        <dbReference type="Proteomes" id="UP000076727"/>
    </source>
</evidence>
<evidence type="ECO:0000313" key="2">
    <source>
        <dbReference type="EMBL" id="KZT74394.1"/>
    </source>
</evidence>
<organism evidence="2 3">
    <name type="scientific">Daedalea quercina L-15889</name>
    <dbReference type="NCBI Taxonomy" id="1314783"/>
    <lineage>
        <taxon>Eukaryota</taxon>
        <taxon>Fungi</taxon>
        <taxon>Dikarya</taxon>
        <taxon>Basidiomycota</taxon>
        <taxon>Agaricomycotina</taxon>
        <taxon>Agaricomycetes</taxon>
        <taxon>Polyporales</taxon>
        <taxon>Fomitopsis</taxon>
    </lineage>
</organism>
<gene>
    <name evidence="2" type="ORF">DAEQUDRAFT_720557</name>
</gene>
<proteinExistence type="predicted"/>
<feature type="region of interest" description="Disordered" evidence="1">
    <location>
        <begin position="1479"/>
        <end position="1671"/>
    </location>
</feature>
<sequence>MSHLLHNPYNKPSPFDLPRAVQPLTPPDTDSEFVGQPFRSAPVNGTDPLDSDPIGPQVSAAETSTPFFRRQPSVSYIHSGPRDFRERGPQRSLIKWLVVVIPPTSFSREHGHLGHTLSSGAPNRLSQGILMPLFPTMGNQLGAIAREFSFPSTAGLCLYLHTNHNGISLYPRITDESWQLLWAHLFDVRGHATQQPQLPISGQIEFDIDFNKARWFDSWVASPRKDLADVPQSVAGHSRRPSLIHFRGDSRTTFLDEQADEPIPIDEISIVQQPKAPKMAPKKLSLLDRFDALSAVSTPKPLRRDSPQSPLSEAQYRVLSPIAQEEEPKTARKNVTNYVAAWRESAKISASPLAATGQTSLDAANMPNTLVDIPIAETEDDTSELNLDDYAWSVSSFGPADYDVDDGYDSESWRLPSPDLARRQLSDAPPSPTTATSWGAPLSYPPSPVYGHSDYSPSLDLAGRAGFSRPVTPATATSWGAPSYLASPVSARSGYAASVDLGVRAMSSRPATPSTATSWGPASWPASPAQYEAPPRVASPGLADRGMLSTPMTPATATSWGAPSYPVSPASSEFRVSSPDLGARMLSAPASPLPFKQRESAVEVSAQSNMLFPYYRLCDQKWELVWPFAGGEYVSERSRPQTMKAHPSSLLVFPYYSVRERSPSPAQAKPSPLAPARMVFPYYRSTQMTWKQVWPYQRQDERQGAIGAKYPFFNLYPAVYPAFDLYPSVVSVALTKADREKSVVLSGSYAAFNLYPAVYPHFEIYPAKGRREPTSQAPATEIVAIAAKPIVQVELARQYPFFDLYPAVYPWSMERIYPDMKTDSVIKAIVTTLPAAYPAFNIYPAVYPHNMGAIYPGTTDLAMQSECLVAGYPHFEIYPSIRTSKVETAVFVGHVSQENKSEVSVKLASQYPTFDLYPAVYPQNLRNVYPMHKAALPNSAIGLSSVYPSLVIYPAMYPWNLVSIYPPSGRITSKPTIAQDVKGRGTESIPITFDVCYPRFNLYPAVYPHNLERVYPSACPAVTKSRAIDASLSAAYPAFDLYPAVYPYNMERVYPVVRLPVSKKCTAQSKARSNSNGLEFVLCIYTCPYANVDPFLMIHPELADGYSSGSEVKHIKAGRYPALNIYPAVYPFFDIYAKVAGENSNCQRELKVTLCETRYPALEIYPAVYPSFRIYPEVVHETTLNTKGGVRVSLGEMRYPMLDIYPAVYPHFKLYPAVLGTVLALASLGVTIRYPVLDIYPAVYPNFAIYPPVWTVAEAPAATSERRAPAAVKFPHYTPRHMPRFTHAELHGQVYDHASASEQPSPAIVIAALPSYAPRRKPRFTHAQLHEQVFEKMDASEEHTCEEEDLWEMVTASVKTIAPPLPVPVVPLPPASATIQAESQHMPRRQPRYTHAQLRDQVLAQLSNAEAADTIAPLPQHSDRPSVGRSRPRSGSTTNRPIPPPKPADASMLKPPPPPPPRSSGLRVAPAIPRLSVAGAVPSSRPASSVGLPSHPAAMRRSSSTLIPGPRPPTLRVIPEPGQERSVTPTRRIAPKDSLETMRESNKPLSRINVDVRKSAYAPRSSVESLSPSPPDFQPSPELSRSNTMPPSKTGHSRSIERQTSIVMEKARAFDQSNTGKMTSEEGPAGIIMPVLSKFPTPPRPPLPNTVSPTIAGRPVSKLDRSKFPFH</sequence>
<feature type="compositionally biased region" description="Basic and acidic residues" evidence="1">
    <location>
        <begin position="1661"/>
        <end position="1671"/>
    </location>
</feature>
<dbReference type="Proteomes" id="UP000076727">
    <property type="component" value="Unassembled WGS sequence"/>
</dbReference>
<feature type="region of interest" description="Disordered" evidence="1">
    <location>
        <begin position="408"/>
        <end position="441"/>
    </location>
</feature>
<dbReference type="STRING" id="1314783.A0A165U4N5"/>
<dbReference type="EMBL" id="KV429033">
    <property type="protein sequence ID" value="KZT74394.1"/>
    <property type="molecule type" value="Genomic_DNA"/>
</dbReference>
<feature type="compositionally biased region" description="Basic and acidic residues" evidence="1">
    <location>
        <begin position="1534"/>
        <end position="1546"/>
    </location>
</feature>
<reference evidence="2 3" key="1">
    <citation type="journal article" date="2016" name="Mol. Biol. Evol.">
        <title>Comparative Genomics of Early-Diverging Mushroom-Forming Fungi Provides Insights into the Origins of Lignocellulose Decay Capabilities.</title>
        <authorList>
            <person name="Nagy L.G."/>
            <person name="Riley R."/>
            <person name="Tritt A."/>
            <person name="Adam C."/>
            <person name="Daum C."/>
            <person name="Floudas D."/>
            <person name="Sun H."/>
            <person name="Yadav J.S."/>
            <person name="Pangilinan J."/>
            <person name="Larsson K.H."/>
            <person name="Matsuura K."/>
            <person name="Barry K."/>
            <person name="Labutti K."/>
            <person name="Kuo R."/>
            <person name="Ohm R.A."/>
            <person name="Bhattacharya S.S."/>
            <person name="Shirouzu T."/>
            <person name="Yoshinaga Y."/>
            <person name="Martin F.M."/>
            <person name="Grigoriev I.V."/>
            <person name="Hibbett D.S."/>
        </authorList>
    </citation>
    <scope>NUCLEOTIDE SEQUENCE [LARGE SCALE GENOMIC DNA]</scope>
    <source>
        <strain evidence="2 3">L-15889</strain>
    </source>
</reference>
<accession>A0A165U4N5</accession>
<feature type="compositionally biased region" description="Polar residues" evidence="1">
    <location>
        <begin position="1581"/>
        <end position="1591"/>
    </location>
</feature>
<feature type="region of interest" description="Disordered" evidence="1">
    <location>
        <begin position="1"/>
        <end position="49"/>
    </location>
</feature>
<protein>
    <submittedName>
        <fullName evidence="2">Uncharacterized protein</fullName>
    </submittedName>
</protein>
<dbReference type="OrthoDB" id="3269353at2759"/>
<feature type="compositionally biased region" description="Low complexity" evidence="1">
    <location>
        <begin position="1427"/>
        <end position="1440"/>
    </location>
</feature>
<name>A0A165U4N5_9APHY</name>
<feature type="region of interest" description="Disordered" evidence="1">
    <location>
        <begin position="1413"/>
        <end position="1467"/>
    </location>
</feature>
<evidence type="ECO:0000256" key="1">
    <source>
        <dbReference type="SAM" id="MobiDB-lite"/>
    </source>
</evidence>